<dbReference type="AlphaFoldDB" id="A0A2P2IN45"/>
<organism evidence="1">
    <name type="scientific">Rhizophora mucronata</name>
    <name type="common">Asiatic mangrove</name>
    <dbReference type="NCBI Taxonomy" id="61149"/>
    <lineage>
        <taxon>Eukaryota</taxon>
        <taxon>Viridiplantae</taxon>
        <taxon>Streptophyta</taxon>
        <taxon>Embryophyta</taxon>
        <taxon>Tracheophyta</taxon>
        <taxon>Spermatophyta</taxon>
        <taxon>Magnoliopsida</taxon>
        <taxon>eudicotyledons</taxon>
        <taxon>Gunneridae</taxon>
        <taxon>Pentapetalae</taxon>
        <taxon>rosids</taxon>
        <taxon>fabids</taxon>
        <taxon>Malpighiales</taxon>
        <taxon>Rhizophoraceae</taxon>
        <taxon>Rhizophora</taxon>
    </lineage>
</organism>
<name>A0A2P2IN45_RHIMU</name>
<sequence length="26" mass="2994">MTSRSYNGKKQIIGQLGPRKFITLKK</sequence>
<dbReference type="EMBL" id="GGEC01002162">
    <property type="protein sequence ID" value="MBW82645.1"/>
    <property type="molecule type" value="Transcribed_RNA"/>
</dbReference>
<accession>A0A2P2IN45</accession>
<reference evidence="1" key="1">
    <citation type="submission" date="2018-02" db="EMBL/GenBank/DDBJ databases">
        <title>Rhizophora mucronata_Transcriptome.</title>
        <authorList>
            <person name="Meera S.P."/>
            <person name="Sreeshan A."/>
            <person name="Augustine A."/>
        </authorList>
    </citation>
    <scope>NUCLEOTIDE SEQUENCE</scope>
    <source>
        <tissue evidence="1">Leaf</tissue>
    </source>
</reference>
<protein>
    <submittedName>
        <fullName evidence="1">Uncharacterized protein</fullName>
    </submittedName>
</protein>
<evidence type="ECO:0000313" key="1">
    <source>
        <dbReference type="EMBL" id="MBW82645.1"/>
    </source>
</evidence>
<proteinExistence type="predicted"/>